<organism evidence="8 9">
    <name type="scientific">Cordyceps javanica</name>
    <dbReference type="NCBI Taxonomy" id="43265"/>
    <lineage>
        <taxon>Eukaryota</taxon>
        <taxon>Fungi</taxon>
        <taxon>Dikarya</taxon>
        <taxon>Ascomycota</taxon>
        <taxon>Pezizomycotina</taxon>
        <taxon>Sordariomycetes</taxon>
        <taxon>Hypocreomycetidae</taxon>
        <taxon>Hypocreales</taxon>
        <taxon>Cordycipitaceae</taxon>
        <taxon>Cordyceps</taxon>
    </lineage>
</organism>
<keyword evidence="2 6" id="KW-0812">Transmembrane</keyword>
<comment type="caution">
    <text evidence="8">The sequence shown here is derived from an EMBL/GenBank/DDBJ whole genome shotgun (WGS) entry which is preliminary data.</text>
</comment>
<feature type="transmembrane region" description="Helical" evidence="6">
    <location>
        <begin position="204"/>
        <end position="227"/>
    </location>
</feature>
<feature type="transmembrane region" description="Helical" evidence="6">
    <location>
        <begin position="469"/>
        <end position="494"/>
    </location>
</feature>
<feature type="transmembrane region" description="Helical" evidence="6">
    <location>
        <begin position="436"/>
        <end position="462"/>
    </location>
</feature>
<protein>
    <submittedName>
        <fullName evidence="8">Major facilitator superfamily transporter</fullName>
    </submittedName>
</protein>
<evidence type="ECO:0000256" key="1">
    <source>
        <dbReference type="ARBA" id="ARBA00004141"/>
    </source>
</evidence>
<feature type="transmembrane region" description="Helical" evidence="6">
    <location>
        <begin position="112"/>
        <end position="134"/>
    </location>
</feature>
<keyword evidence="9" id="KW-1185">Reference proteome</keyword>
<name>A0A545VRA6_9HYPO</name>
<dbReference type="InterPro" id="IPR020846">
    <property type="entry name" value="MFS_dom"/>
</dbReference>
<feature type="transmembrane region" description="Helical" evidence="6">
    <location>
        <begin position="345"/>
        <end position="368"/>
    </location>
</feature>
<feature type="transmembrane region" description="Helical" evidence="6">
    <location>
        <begin position="302"/>
        <end position="324"/>
    </location>
</feature>
<feature type="transmembrane region" description="Helical" evidence="6">
    <location>
        <begin position="146"/>
        <end position="165"/>
    </location>
</feature>
<evidence type="ECO:0000256" key="6">
    <source>
        <dbReference type="SAM" id="Phobius"/>
    </source>
</evidence>
<evidence type="ECO:0000256" key="3">
    <source>
        <dbReference type="ARBA" id="ARBA00022989"/>
    </source>
</evidence>
<dbReference type="SUPFAM" id="SSF103473">
    <property type="entry name" value="MFS general substrate transporter"/>
    <property type="match status" value="2"/>
</dbReference>
<dbReference type="InterPro" id="IPR011701">
    <property type="entry name" value="MFS"/>
</dbReference>
<dbReference type="GO" id="GO:0000329">
    <property type="term" value="C:fungal-type vacuole membrane"/>
    <property type="evidence" value="ECO:0007669"/>
    <property type="project" value="TreeGrafter"/>
</dbReference>
<feature type="transmembrane region" description="Helical" evidence="6">
    <location>
        <begin position="273"/>
        <end position="296"/>
    </location>
</feature>
<dbReference type="GO" id="GO:0015174">
    <property type="term" value="F:basic amino acid transmembrane transporter activity"/>
    <property type="evidence" value="ECO:0007669"/>
    <property type="project" value="TreeGrafter"/>
</dbReference>
<dbReference type="PANTHER" id="PTHR23501">
    <property type="entry name" value="MAJOR FACILITATOR SUPERFAMILY"/>
    <property type="match status" value="1"/>
</dbReference>
<evidence type="ECO:0000256" key="5">
    <source>
        <dbReference type="SAM" id="MobiDB-lite"/>
    </source>
</evidence>
<comment type="subcellular location">
    <subcellularLocation>
        <location evidence="1">Membrane</location>
        <topology evidence="1">Multi-pass membrane protein</topology>
    </subcellularLocation>
</comment>
<dbReference type="PROSITE" id="PS00216">
    <property type="entry name" value="SUGAR_TRANSPORT_1"/>
    <property type="match status" value="1"/>
</dbReference>
<dbReference type="Gene3D" id="1.20.1720.10">
    <property type="entry name" value="Multidrug resistance protein D"/>
    <property type="match status" value="1"/>
</dbReference>
<evidence type="ECO:0000256" key="4">
    <source>
        <dbReference type="ARBA" id="ARBA00023136"/>
    </source>
</evidence>
<feature type="transmembrane region" description="Helical" evidence="6">
    <location>
        <begin position="239"/>
        <end position="261"/>
    </location>
</feature>
<feature type="transmembrane region" description="Helical" evidence="6">
    <location>
        <begin position="171"/>
        <end position="192"/>
    </location>
</feature>
<accession>A0A545VRA6</accession>
<feature type="region of interest" description="Disordered" evidence="5">
    <location>
        <begin position="1"/>
        <end position="71"/>
    </location>
</feature>
<feature type="domain" description="Major facilitator superfamily (MFS) profile" evidence="7">
    <location>
        <begin position="81"/>
        <end position="566"/>
    </location>
</feature>
<dbReference type="InterPro" id="IPR005829">
    <property type="entry name" value="Sugar_transporter_CS"/>
</dbReference>
<dbReference type="Proteomes" id="UP000315783">
    <property type="component" value="Unassembled WGS sequence"/>
</dbReference>
<evidence type="ECO:0000313" key="8">
    <source>
        <dbReference type="EMBL" id="TQV92491.1"/>
    </source>
</evidence>
<dbReference type="AlphaFoldDB" id="A0A545VRA6"/>
<feature type="transmembrane region" description="Helical" evidence="6">
    <location>
        <begin position="78"/>
        <end position="100"/>
    </location>
</feature>
<keyword evidence="4 6" id="KW-0472">Membrane</keyword>
<feature type="transmembrane region" description="Helical" evidence="6">
    <location>
        <begin position="411"/>
        <end position="430"/>
    </location>
</feature>
<reference evidence="8 9" key="1">
    <citation type="journal article" date="2019" name="Appl. Microbiol. Biotechnol.">
        <title>Genome sequence of Isaria javanica and comparative genome analysis insights into family S53 peptidase evolution in fungal entomopathogens.</title>
        <authorList>
            <person name="Lin R."/>
            <person name="Zhang X."/>
            <person name="Xin B."/>
            <person name="Zou M."/>
            <person name="Gao Y."/>
            <person name="Qin F."/>
            <person name="Hu Q."/>
            <person name="Xie B."/>
            <person name="Cheng X."/>
        </authorList>
    </citation>
    <scope>NUCLEOTIDE SEQUENCE [LARGE SCALE GENOMIC DNA]</scope>
    <source>
        <strain evidence="8 9">IJ1G</strain>
    </source>
</reference>
<dbReference type="Pfam" id="PF07690">
    <property type="entry name" value="MFS_1"/>
    <property type="match status" value="1"/>
</dbReference>
<proteinExistence type="predicted"/>
<dbReference type="OrthoDB" id="419537at2759"/>
<sequence length="576" mass="61197">MAAAIDKRRAKPPSDSPLAHRSSGTDRLASNPSETTPLLQPSDAATTSNHGPRILYSTTPDNAPPPAPRGTAPSTARFWALFSQILATQFLCFFDTTVMVSSHPVITSHFGAAHSASWLSTAFMVASTVSQPLLGRLSDALGRKPLFLGTLAVFCAATLWCALATSMESLVAARAVCGVGAGGTMLMGSITMSDIIPIESRGTYLSYINIVVGIGSGLGATVGGTIAETIGWRWEFGVQVPPLVACLVVALVVIPDDLGVVGKRESLHQVMRAFDTLGALSLTLAVSTLIVGLNLGGNIYPWSHPFIVTSLMVFATAFPAFFLIERRAAKPIMPLKFISRRPRANLILSNFLGAMISNAILFNAPLYFQAVLLTSATSSGLRLMLLAIASSVTGALTGLFITMTRRLQSPLVCAAALYLSSIISLCVMRRDLLADVFWLALAPYAVANGLQFTTTAVAVLATSSHDEQAIVMSVLAIWRSLGTVFGVAFSSLLVQNALLHYLDVYVHGPLKVEVVALARASVQAIAKLDQPYREQVVQSYDAALRLAFGSCIVAAVITALLIVRLRLPQLQPSRKS</sequence>
<gene>
    <name evidence="8" type="ORF">IF1G_09009</name>
</gene>
<keyword evidence="3 6" id="KW-1133">Transmembrane helix</keyword>
<dbReference type="PROSITE" id="PS50850">
    <property type="entry name" value="MFS"/>
    <property type="match status" value="1"/>
</dbReference>
<evidence type="ECO:0000259" key="7">
    <source>
        <dbReference type="PROSITE" id="PS50850"/>
    </source>
</evidence>
<dbReference type="InterPro" id="IPR036259">
    <property type="entry name" value="MFS_trans_sf"/>
</dbReference>
<feature type="transmembrane region" description="Helical" evidence="6">
    <location>
        <begin position="542"/>
        <end position="565"/>
    </location>
</feature>
<dbReference type="PANTHER" id="PTHR23501:SF67">
    <property type="entry name" value="MFS MULTIDRUG EFFLUX TRANSPORTER (EUROFUNG)"/>
    <property type="match status" value="1"/>
</dbReference>
<evidence type="ECO:0000313" key="9">
    <source>
        <dbReference type="Proteomes" id="UP000315783"/>
    </source>
</evidence>
<feature type="compositionally biased region" description="Polar residues" evidence="5">
    <location>
        <begin position="28"/>
        <end position="61"/>
    </location>
</feature>
<feature type="transmembrane region" description="Helical" evidence="6">
    <location>
        <begin position="380"/>
        <end position="399"/>
    </location>
</feature>
<evidence type="ECO:0000256" key="2">
    <source>
        <dbReference type="ARBA" id="ARBA00022692"/>
    </source>
</evidence>
<dbReference type="EMBL" id="SPUK01000015">
    <property type="protein sequence ID" value="TQV92491.1"/>
    <property type="molecule type" value="Genomic_DNA"/>
</dbReference>